<evidence type="ECO:0000256" key="3">
    <source>
        <dbReference type="ARBA" id="ARBA00022989"/>
    </source>
</evidence>
<proteinExistence type="predicted"/>
<feature type="transmembrane region" description="Helical" evidence="5">
    <location>
        <begin position="158"/>
        <end position="180"/>
    </location>
</feature>
<dbReference type="Proteomes" id="UP001145087">
    <property type="component" value="Unassembled WGS sequence"/>
</dbReference>
<feature type="transmembrane region" description="Helical" evidence="5">
    <location>
        <begin position="36"/>
        <end position="54"/>
    </location>
</feature>
<evidence type="ECO:0000313" key="7">
    <source>
        <dbReference type="EMBL" id="MCY1722509.1"/>
    </source>
</evidence>
<evidence type="ECO:0000256" key="5">
    <source>
        <dbReference type="SAM" id="Phobius"/>
    </source>
</evidence>
<dbReference type="Pfam" id="PF04893">
    <property type="entry name" value="Yip1"/>
    <property type="match status" value="1"/>
</dbReference>
<keyword evidence="3 5" id="KW-1133">Transmembrane helix</keyword>
<name>A0A9X3F8H3_9BACT</name>
<sequence length="188" mass="21603">MDLSLSKIIAEIKVLVLKPKEFWEEQKDASGSNGVIFTYLLPIFVVLALSVFIGEFFKRTDFFIEYPLLKVVREILLFILLYIIGVFFTNELIKTFGGKKDIETARKLVGYSMSPLLLVSIVTGLFPFLYVVDILGLYSFYIFWVGAKELVKLPENKAHSYILITIVVNFFVFSFLSVFLSKLLTAYY</sequence>
<dbReference type="InterPro" id="IPR006977">
    <property type="entry name" value="Yip1_dom"/>
</dbReference>
<accession>A0A9X3F8H3</accession>
<keyword evidence="4 5" id="KW-0472">Membrane</keyword>
<evidence type="ECO:0000256" key="1">
    <source>
        <dbReference type="ARBA" id="ARBA00004141"/>
    </source>
</evidence>
<feature type="transmembrane region" description="Helical" evidence="5">
    <location>
        <begin position="75"/>
        <end position="93"/>
    </location>
</feature>
<keyword evidence="2 5" id="KW-0812">Transmembrane</keyword>
<comment type="subcellular location">
    <subcellularLocation>
        <location evidence="1">Membrane</location>
        <topology evidence="1">Multi-pass membrane protein</topology>
    </subcellularLocation>
</comment>
<keyword evidence="8" id="KW-1185">Reference proteome</keyword>
<dbReference type="AlphaFoldDB" id="A0A9X3F8H3"/>
<reference evidence="7" key="1">
    <citation type="submission" date="2022-11" db="EMBL/GenBank/DDBJ databases">
        <title>Marilongibacter aestuarii gen. nov., sp. nov., isolated from tidal flat sediment.</title>
        <authorList>
            <person name="Jiayan W."/>
        </authorList>
    </citation>
    <scope>NUCLEOTIDE SEQUENCE</scope>
    <source>
        <strain evidence="7">Z1-6</strain>
    </source>
</reference>
<evidence type="ECO:0000256" key="4">
    <source>
        <dbReference type="ARBA" id="ARBA00023136"/>
    </source>
</evidence>
<dbReference type="RefSeq" id="WP_343334835.1">
    <property type="nucleotide sequence ID" value="NZ_JAPOHD010000059.1"/>
</dbReference>
<gene>
    <name evidence="7" type="ORF">OU798_19320</name>
</gene>
<protein>
    <submittedName>
        <fullName evidence="7">Yip1 family protein</fullName>
    </submittedName>
</protein>
<dbReference type="EMBL" id="JAPOHD010000059">
    <property type="protein sequence ID" value="MCY1722509.1"/>
    <property type="molecule type" value="Genomic_DNA"/>
</dbReference>
<feature type="domain" description="Yip1" evidence="6">
    <location>
        <begin position="15"/>
        <end position="175"/>
    </location>
</feature>
<feature type="transmembrane region" description="Helical" evidence="5">
    <location>
        <begin position="113"/>
        <end position="146"/>
    </location>
</feature>
<evidence type="ECO:0000313" key="8">
    <source>
        <dbReference type="Proteomes" id="UP001145087"/>
    </source>
</evidence>
<dbReference type="GO" id="GO:0016020">
    <property type="term" value="C:membrane"/>
    <property type="evidence" value="ECO:0007669"/>
    <property type="project" value="UniProtKB-SubCell"/>
</dbReference>
<comment type="caution">
    <text evidence="7">The sequence shown here is derived from an EMBL/GenBank/DDBJ whole genome shotgun (WGS) entry which is preliminary data.</text>
</comment>
<organism evidence="7 8">
    <name type="scientific">Draconibacterium aestuarii</name>
    <dbReference type="NCBI Taxonomy" id="2998507"/>
    <lineage>
        <taxon>Bacteria</taxon>
        <taxon>Pseudomonadati</taxon>
        <taxon>Bacteroidota</taxon>
        <taxon>Bacteroidia</taxon>
        <taxon>Marinilabiliales</taxon>
        <taxon>Prolixibacteraceae</taxon>
        <taxon>Draconibacterium</taxon>
    </lineage>
</organism>
<evidence type="ECO:0000256" key="2">
    <source>
        <dbReference type="ARBA" id="ARBA00022692"/>
    </source>
</evidence>
<evidence type="ECO:0000259" key="6">
    <source>
        <dbReference type="Pfam" id="PF04893"/>
    </source>
</evidence>